<accession>A0A379JLM7</accession>
<dbReference type="EMBL" id="UGRY01000008">
    <property type="protein sequence ID" value="SUD49569.1"/>
    <property type="molecule type" value="Genomic_DNA"/>
</dbReference>
<dbReference type="RefSeq" id="WP_039819018.1">
    <property type="nucleotide sequence ID" value="NZ_UGRY01000008.1"/>
</dbReference>
<name>A0A379JLM7_9NOCA</name>
<keyword evidence="2" id="KW-1185">Reference proteome</keyword>
<dbReference type="AlphaFoldDB" id="A0A379JLM7"/>
<reference evidence="1 2" key="1">
    <citation type="submission" date="2018-06" db="EMBL/GenBank/DDBJ databases">
        <authorList>
            <consortium name="Pathogen Informatics"/>
            <person name="Doyle S."/>
        </authorList>
    </citation>
    <scope>NUCLEOTIDE SEQUENCE [LARGE SCALE GENOMIC DNA]</scope>
    <source>
        <strain evidence="1 2">NCTC1934</strain>
    </source>
</reference>
<evidence type="ECO:0000313" key="1">
    <source>
        <dbReference type="EMBL" id="SUD49569.1"/>
    </source>
</evidence>
<dbReference type="Proteomes" id="UP000255467">
    <property type="component" value="Unassembled WGS sequence"/>
</dbReference>
<proteinExistence type="predicted"/>
<gene>
    <name evidence="1" type="ORF">NCTC1934_06923</name>
</gene>
<protein>
    <submittedName>
        <fullName evidence="1">Uncharacterized protein</fullName>
    </submittedName>
</protein>
<sequence length="106" mass="11352">MTTRAYGIVRTDLAGSAGPHHVEALRAFARQGGVDLRGICAVVGDHDFALLLETLEASGISTLIVPTTEHLVGGWADRFRAVVDVQTICPCELLRRHSASDATIQE</sequence>
<evidence type="ECO:0000313" key="2">
    <source>
        <dbReference type="Proteomes" id="UP000255467"/>
    </source>
</evidence>
<organism evidence="1 2">
    <name type="scientific">Nocardia otitidiscaviarum</name>
    <dbReference type="NCBI Taxonomy" id="1823"/>
    <lineage>
        <taxon>Bacteria</taxon>
        <taxon>Bacillati</taxon>
        <taxon>Actinomycetota</taxon>
        <taxon>Actinomycetes</taxon>
        <taxon>Mycobacteriales</taxon>
        <taxon>Nocardiaceae</taxon>
        <taxon>Nocardia</taxon>
    </lineage>
</organism>